<evidence type="ECO:0000313" key="3">
    <source>
        <dbReference type="EMBL" id="ETO03950.1"/>
    </source>
</evidence>
<dbReference type="InterPro" id="IPR013598">
    <property type="entry name" value="Exportin-1/Importin-b-like"/>
</dbReference>
<feature type="transmembrane region" description="Helical" evidence="1">
    <location>
        <begin position="139"/>
        <end position="162"/>
    </location>
</feature>
<dbReference type="Proteomes" id="UP000023152">
    <property type="component" value="Unassembled WGS sequence"/>
</dbReference>
<keyword evidence="1" id="KW-0812">Transmembrane</keyword>
<keyword evidence="1" id="KW-0472">Membrane</keyword>
<keyword evidence="1" id="KW-1133">Transmembrane helix</keyword>
<dbReference type="GO" id="GO:0005737">
    <property type="term" value="C:cytoplasm"/>
    <property type="evidence" value="ECO:0007669"/>
    <property type="project" value="TreeGrafter"/>
</dbReference>
<dbReference type="SUPFAM" id="SSF48371">
    <property type="entry name" value="ARM repeat"/>
    <property type="match status" value="1"/>
</dbReference>
<comment type="caution">
    <text evidence="3">The sequence shown here is derived from an EMBL/GenBank/DDBJ whole genome shotgun (WGS) entry which is preliminary data.</text>
</comment>
<dbReference type="GO" id="GO:0005049">
    <property type="term" value="F:nuclear export signal receptor activity"/>
    <property type="evidence" value="ECO:0007669"/>
    <property type="project" value="InterPro"/>
</dbReference>
<name>X6LTA6_RETFI</name>
<dbReference type="InterPro" id="IPR016024">
    <property type="entry name" value="ARM-type_fold"/>
</dbReference>
<reference evidence="3 4" key="1">
    <citation type="journal article" date="2013" name="Curr. Biol.">
        <title>The Genome of the Foraminiferan Reticulomyxa filosa.</title>
        <authorList>
            <person name="Glockner G."/>
            <person name="Hulsmann N."/>
            <person name="Schleicher M."/>
            <person name="Noegel A.A."/>
            <person name="Eichinger L."/>
            <person name="Gallinger C."/>
            <person name="Pawlowski J."/>
            <person name="Sierra R."/>
            <person name="Euteneuer U."/>
            <person name="Pillet L."/>
            <person name="Moustafa A."/>
            <person name="Platzer M."/>
            <person name="Groth M."/>
            <person name="Szafranski K."/>
            <person name="Schliwa M."/>
        </authorList>
    </citation>
    <scope>NUCLEOTIDE SEQUENCE [LARGE SCALE GENOMIC DNA]</scope>
</reference>
<dbReference type="InterPro" id="IPR045065">
    <property type="entry name" value="XPO1/5"/>
</dbReference>
<dbReference type="InterPro" id="IPR011989">
    <property type="entry name" value="ARM-like"/>
</dbReference>
<feature type="domain" description="Exportin-1/Importin-beta-like" evidence="2">
    <location>
        <begin position="29"/>
        <end position="102"/>
    </location>
</feature>
<accession>X6LTA6</accession>
<evidence type="ECO:0000256" key="1">
    <source>
        <dbReference type="SAM" id="Phobius"/>
    </source>
</evidence>
<dbReference type="OrthoDB" id="27218at2759"/>
<proteinExistence type="predicted"/>
<gene>
    <name evidence="3" type="ORF">RFI_33452</name>
</gene>
<dbReference type="AlphaFoldDB" id="X6LTA6"/>
<dbReference type="EMBL" id="ASPP01031163">
    <property type="protein sequence ID" value="ETO03950.1"/>
    <property type="molecule type" value="Genomic_DNA"/>
</dbReference>
<sequence>KKKKKKKSFLEELILRVASDKSMEMKGPFVTKLNEVLIAIAKREWPHNWPNFISQVCDVSRKSEGVCMNSIRLLRLLSEEASENLGDLTHTAQQDLKNNLHKLIIQYFFFFFLEKKDRRENKFNKHHSKKKKTNKKKHYFFFFFFDFFFLLTKCFLLCQQIIKDLKTSKHKPTILLSNFF</sequence>
<organism evidence="3 4">
    <name type="scientific">Reticulomyxa filosa</name>
    <dbReference type="NCBI Taxonomy" id="46433"/>
    <lineage>
        <taxon>Eukaryota</taxon>
        <taxon>Sar</taxon>
        <taxon>Rhizaria</taxon>
        <taxon>Retaria</taxon>
        <taxon>Foraminifera</taxon>
        <taxon>Monothalamids</taxon>
        <taxon>Reticulomyxidae</taxon>
        <taxon>Reticulomyxa</taxon>
    </lineage>
</organism>
<dbReference type="Pfam" id="PF08389">
    <property type="entry name" value="Xpo1"/>
    <property type="match status" value="1"/>
</dbReference>
<protein>
    <submittedName>
        <fullName evidence="3">Importin beta-related nuclear transport factor</fullName>
    </submittedName>
</protein>
<evidence type="ECO:0000259" key="2">
    <source>
        <dbReference type="Pfam" id="PF08389"/>
    </source>
</evidence>
<keyword evidence="4" id="KW-1185">Reference proteome</keyword>
<dbReference type="GO" id="GO:0005634">
    <property type="term" value="C:nucleus"/>
    <property type="evidence" value="ECO:0007669"/>
    <property type="project" value="TreeGrafter"/>
</dbReference>
<dbReference type="PANTHER" id="PTHR11223">
    <property type="entry name" value="EXPORTIN 1/5"/>
    <property type="match status" value="1"/>
</dbReference>
<dbReference type="GO" id="GO:0006611">
    <property type="term" value="P:protein export from nucleus"/>
    <property type="evidence" value="ECO:0007669"/>
    <property type="project" value="InterPro"/>
</dbReference>
<evidence type="ECO:0000313" key="4">
    <source>
        <dbReference type="Proteomes" id="UP000023152"/>
    </source>
</evidence>
<dbReference type="Gene3D" id="1.25.10.10">
    <property type="entry name" value="Leucine-rich Repeat Variant"/>
    <property type="match status" value="1"/>
</dbReference>
<feature type="non-terminal residue" evidence="3">
    <location>
        <position position="1"/>
    </location>
</feature>